<protein>
    <recommendedName>
        <fullName evidence="4">6-phosphogluconate dehydrogenase NADP-binding domain-containing protein</fullName>
    </recommendedName>
</protein>
<dbReference type="AlphaFoldDB" id="A0A1T3NLZ3"/>
<dbReference type="PANTHER" id="PTHR22981:SF7">
    <property type="entry name" value="3-HYDROXYISOBUTYRATE DEHYDROGENASE, MITOCHONDRIAL"/>
    <property type="match status" value="1"/>
</dbReference>
<feature type="region of interest" description="Disordered" evidence="3">
    <location>
        <begin position="1"/>
        <end position="72"/>
    </location>
</feature>
<dbReference type="GO" id="GO:0050661">
    <property type="term" value="F:NADP binding"/>
    <property type="evidence" value="ECO:0007669"/>
    <property type="project" value="InterPro"/>
</dbReference>
<accession>A0A1T3NLZ3</accession>
<sequence length="232" mass="23685">MTPKPSWDGGVSGIQRGADRPDLAASIRAQVIHQRGGIRRTGQRGRSDGYQPGRPPDTPSPESTRLQGIGQAHDQSVRVAGFPAETAADADVVVTVLPGGTHVLDCYQGPDGLLGTAPVGAVFVDCSTIDVADARAAVRATGRRAVDAPVFGGVVGAVAGTLTLVVGAQDENFAAIEPVLTPRWVAVSCTAVRPVPDRPPALSARSRACSAAASEAVTNARCRGCAVAPPAR</sequence>
<organism evidence="5 6">
    <name type="scientific">Embleya scabrispora</name>
    <dbReference type="NCBI Taxonomy" id="159449"/>
    <lineage>
        <taxon>Bacteria</taxon>
        <taxon>Bacillati</taxon>
        <taxon>Actinomycetota</taxon>
        <taxon>Actinomycetes</taxon>
        <taxon>Kitasatosporales</taxon>
        <taxon>Streptomycetaceae</taxon>
        <taxon>Embleya</taxon>
    </lineage>
</organism>
<keyword evidence="2" id="KW-0520">NAD</keyword>
<dbReference type="GO" id="GO:0016616">
    <property type="term" value="F:oxidoreductase activity, acting on the CH-OH group of donors, NAD or NADP as acceptor"/>
    <property type="evidence" value="ECO:0007669"/>
    <property type="project" value="TreeGrafter"/>
</dbReference>
<dbReference type="PANTHER" id="PTHR22981">
    <property type="entry name" value="3-HYDROXYISOBUTYRATE DEHYDROGENASE-RELATED"/>
    <property type="match status" value="1"/>
</dbReference>
<feature type="domain" description="6-phosphogluconate dehydrogenase NADP-binding" evidence="4">
    <location>
        <begin position="72"/>
        <end position="181"/>
    </location>
</feature>
<dbReference type="InterPro" id="IPR006115">
    <property type="entry name" value="6PGDH_NADP-bd"/>
</dbReference>
<dbReference type="InterPro" id="IPR036291">
    <property type="entry name" value="NAD(P)-bd_dom_sf"/>
</dbReference>
<dbReference type="Proteomes" id="UP000190037">
    <property type="component" value="Unassembled WGS sequence"/>
</dbReference>
<keyword evidence="1" id="KW-0560">Oxidoreductase</keyword>
<dbReference type="STRING" id="159449.B4N89_36345"/>
<evidence type="ECO:0000256" key="3">
    <source>
        <dbReference type="SAM" id="MobiDB-lite"/>
    </source>
</evidence>
<comment type="caution">
    <text evidence="5">The sequence shown here is derived from an EMBL/GenBank/DDBJ whole genome shotgun (WGS) entry which is preliminary data.</text>
</comment>
<evidence type="ECO:0000256" key="1">
    <source>
        <dbReference type="ARBA" id="ARBA00023002"/>
    </source>
</evidence>
<reference evidence="5 6" key="1">
    <citation type="submission" date="2017-03" db="EMBL/GenBank/DDBJ databases">
        <title>Draft genome sequence of Streptomyces scabrisporus NF3, endophyte isolated from Amphipterygium adstringens.</title>
        <authorList>
            <person name="Vazquez M."/>
            <person name="Ceapa C.D."/>
            <person name="Rodriguez Luna D."/>
            <person name="Sanchez Esquivel S."/>
        </authorList>
    </citation>
    <scope>NUCLEOTIDE SEQUENCE [LARGE SCALE GENOMIC DNA]</scope>
    <source>
        <strain evidence="5 6">NF3</strain>
    </source>
</reference>
<evidence type="ECO:0000313" key="5">
    <source>
        <dbReference type="EMBL" id="OPC77760.1"/>
    </source>
</evidence>
<dbReference type="Gene3D" id="3.40.50.720">
    <property type="entry name" value="NAD(P)-binding Rossmann-like Domain"/>
    <property type="match status" value="1"/>
</dbReference>
<name>A0A1T3NLZ3_9ACTN</name>
<evidence type="ECO:0000256" key="2">
    <source>
        <dbReference type="ARBA" id="ARBA00023027"/>
    </source>
</evidence>
<evidence type="ECO:0000259" key="4">
    <source>
        <dbReference type="Pfam" id="PF03446"/>
    </source>
</evidence>
<dbReference type="EMBL" id="MWQN01000003">
    <property type="protein sequence ID" value="OPC77760.1"/>
    <property type="molecule type" value="Genomic_DNA"/>
</dbReference>
<dbReference type="Pfam" id="PF03446">
    <property type="entry name" value="NAD_binding_2"/>
    <property type="match status" value="1"/>
</dbReference>
<keyword evidence="6" id="KW-1185">Reference proteome</keyword>
<gene>
    <name evidence="5" type="ORF">B4N89_36345</name>
</gene>
<proteinExistence type="predicted"/>
<dbReference type="SUPFAM" id="SSF51735">
    <property type="entry name" value="NAD(P)-binding Rossmann-fold domains"/>
    <property type="match status" value="1"/>
</dbReference>
<evidence type="ECO:0000313" key="6">
    <source>
        <dbReference type="Proteomes" id="UP000190037"/>
    </source>
</evidence>